<dbReference type="Proteomes" id="UP000326912">
    <property type="component" value="Unassembled WGS sequence"/>
</dbReference>
<accession>A0A5J4KTX6</accession>
<reference evidence="1 2" key="1">
    <citation type="submission" date="2019-10" db="EMBL/GenBank/DDBJ databases">
        <title>Dictyobacter vulcani sp. nov., within the class Ktedonobacteria, isolated from soil of volcanic Mt. Zao.</title>
        <authorList>
            <person name="Zheng Y."/>
            <person name="Wang C.M."/>
            <person name="Sakai Y."/>
            <person name="Abe K."/>
            <person name="Yokota A."/>
            <person name="Yabe S."/>
        </authorList>
    </citation>
    <scope>NUCLEOTIDE SEQUENCE [LARGE SCALE GENOMIC DNA]</scope>
    <source>
        <strain evidence="1 2">W12</strain>
    </source>
</reference>
<comment type="caution">
    <text evidence="1">The sequence shown here is derived from an EMBL/GenBank/DDBJ whole genome shotgun (WGS) entry which is preliminary data.</text>
</comment>
<evidence type="ECO:0000313" key="2">
    <source>
        <dbReference type="Proteomes" id="UP000326912"/>
    </source>
</evidence>
<proteinExistence type="predicted"/>
<dbReference type="EMBL" id="BKZW01000002">
    <property type="protein sequence ID" value="GER90632.1"/>
    <property type="molecule type" value="Genomic_DNA"/>
</dbReference>
<dbReference type="RefSeq" id="WP_151758342.1">
    <property type="nucleotide sequence ID" value="NZ_BKZW01000002.1"/>
</dbReference>
<dbReference type="AlphaFoldDB" id="A0A5J4KTX6"/>
<gene>
    <name evidence="1" type="ORF">KDW_47940</name>
</gene>
<organism evidence="1 2">
    <name type="scientific">Dictyobacter vulcani</name>
    <dbReference type="NCBI Taxonomy" id="2607529"/>
    <lineage>
        <taxon>Bacteria</taxon>
        <taxon>Bacillati</taxon>
        <taxon>Chloroflexota</taxon>
        <taxon>Ktedonobacteria</taxon>
        <taxon>Ktedonobacterales</taxon>
        <taxon>Dictyobacteraceae</taxon>
        <taxon>Dictyobacter</taxon>
    </lineage>
</organism>
<name>A0A5J4KTX6_9CHLR</name>
<sequence length="64" mass="7428">MAHHHYYVQCLSPQIFLVRERAAGDQAPSPNDRLVKSFDIRHDAYMYAESINEEHKKSPDISTL</sequence>
<keyword evidence="2" id="KW-1185">Reference proteome</keyword>
<protein>
    <submittedName>
        <fullName evidence="1">Uncharacterized protein</fullName>
    </submittedName>
</protein>
<evidence type="ECO:0000313" key="1">
    <source>
        <dbReference type="EMBL" id="GER90632.1"/>
    </source>
</evidence>